<sequence length="225" mass="26096">MSENQNLNNENFQDGNDEECETFEEQLYFECPICNDITPHELIKKVETKKLLRYTVKCQDCGNVHNIEKRCKLQHLKVVVSRYNQSEQFTVDIPDDEKLSVEDTIEVKGENVEITSVELEGSRRVESAMAKDIKMIWAKSLDVPKKVNISVSAGGITRSFSVLVSHNQAFEEDQIYRAGELFFRIKRIKAEKGYFTREVARKIVRIYSEPVSPMRDFIDLTDYVI</sequence>
<dbReference type="EMBL" id="CP002057">
    <property type="protein sequence ID" value="ADI36570.1"/>
    <property type="molecule type" value="Genomic_DNA"/>
</dbReference>
<dbReference type="PANTHER" id="PTHR42195">
    <property type="entry name" value="UCP015877 FAMILY PROTEIN"/>
    <property type="match status" value="1"/>
</dbReference>
<gene>
    <name evidence="1" type="ordered locus">Mvol_0913</name>
</gene>
<keyword evidence="2" id="KW-1185">Reference proteome</keyword>
<dbReference type="PIRSF" id="PIRSF015877">
    <property type="entry name" value="UCP015877"/>
    <property type="match status" value="1"/>
</dbReference>
<protein>
    <submittedName>
        <fullName evidence="1">Uncharacterized Zn-finger protein-like protein</fullName>
    </submittedName>
</protein>
<dbReference type="AlphaFoldDB" id="D7DTW0"/>
<evidence type="ECO:0000313" key="1">
    <source>
        <dbReference type="EMBL" id="ADI36570.1"/>
    </source>
</evidence>
<dbReference type="KEGG" id="mvo:Mvol_0913"/>
<dbReference type="eggNOG" id="arCOG02680">
    <property type="taxonomic scope" value="Archaea"/>
</dbReference>
<dbReference type="HOGENOM" id="CLU_110112_1_0_2"/>
<accession>D7DTW0</accession>
<organism evidence="1 2">
    <name type="scientific">Methanococcus voltae (strain ATCC BAA-1334 / A3)</name>
    <dbReference type="NCBI Taxonomy" id="456320"/>
    <lineage>
        <taxon>Archaea</taxon>
        <taxon>Methanobacteriati</taxon>
        <taxon>Methanobacteriota</taxon>
        <taxon>Methanomada group</taxon>
        <taxon>Methanococci</taxon>
        <taxon>Methanococcales</taxon>
        <taxon>Methanococcaceae</taxon>
        <taxon>Methanococcus</taxon>
    </lineage>
</organism>
<dbReference type="FunCoup" id="D7DTW0">
    <property type="interactions" value="3"/>
</dbReference>
<dbReference type="STRING" id="456320.Mvol_0913"/>
<dbReference type="Pfam" id="PF19769">
    <property type="entry name" value="CPxCG_zf"/>
    <property type="match status" value="1"/>
</dbReference>
<dbReference type="InterPro" id="IPR012041">
    <property type="entry name" value="Znf_CPxCG-like"/>
</dbReference>
<dbReference type="InParanoid" id="D7DTW0"/>
<proteinExistence type="predicted"/>
<name>D7DTW0_METV3</name>
<evidence type="ECO:0000313" key="2">
    <source>
        <dbReference type="Proteomes" id="UP000007722"/>
    </source>
</evidence>
<dbReference type="PANTHER" id="PTHR42195:SF1">
    <property type="entry name" value="ZINC FINGER PROTEIN"/>
    <property type="match status" value="1"/>
</dbReference>
<reference evidence="1 2" key="1">
    <citation type="submission" date="2010-05" db="EMBL/GenBank/DDBJ databases">
        <title>Complete sequence of Methanococcus voltae A3.</title>
        <authorList>
            <consortium name="US DOE Joint Genome Institute"/>
            <person name="Lucas S."/>
            <person name="Copeland A."/>
            <person name="Lapidus A."/>
            <person name="Cheng J.-F."/>
            <person name="Bruce D."/>
            <person name="Goodwin L."/>
            <person name="Pitluck S."/>
            <person name="Lowry S."/>
            <person name="Clum A."/>
            <person name="Land M."/>
            <person name="Hauser L."/>
            <person name="Kyrpides N."/>
            <person name="Mikhailova N."/>
            <person name="Whitman W.B."/>
            <person name="Woyke T."/>
        </authorList>
    </citation>
    <scope>NUCLEOTIDE SEQUENCE [LARGE SCALE GENOMIC DNA]</scope>
    <source>
        <strain evidence="2">ATCC BAA-1334 / A3</strain>
    </source>
</reference>
<dbReference type="Proteomes" id="UP000007722">
    <property type="component" value="Chromosome"/>
</dbReference>